<dbReference type="KEGG" id="lrs:PX52LOC_03537"/>
<evidence type="ECO:0000256" key="6">
    <source>
        <dbReference type="ARBA" id="ARBA00022989"/>
    </source>
</evidence>
<dbReference type="RefSeq" id="WP_149111289.1">
    <property type="nucleotide sequence ID" value="NZ_CP042425.1"/>
</dbReference>
<protein>
    <submittedName>
        <fullName evidence="10">ABC transporter permease</fullName>
    </submittedName>
</protein>
<reference evidence="11" key="1">
    <citation type="submission" date="2019-08" db="EMBL/GenBank/DDBJ databases">
        <title>Limnoglobus roseus gen. nov., sp. nov., a novel freshwater planctomycete with a giant genome from the family Gemmataceae.</title>
        <authorList>
            <person name="Kulichevskaya I.S."/>
            <person name="Naumoff D.G."/>
            <person name="Miroshnikov K."/>
            <person name="Ivanova A."/>
            <person name="Philippov D.A."/>
            <person name="Hakobyan A."/>
            <person name="Rijpstra I.C."/>
            <person name="Sinninghe Damste J.S."/>
            <person name="Liesack W."/>
            <person name="Dedysh S.N."/>
        </authorList>
    </citation>
    <scope>NUCLEOTIDE SEQUENCE [LARGE SCALE GENOMIC DNA]</scope>
    <source>
        <strain evidence="11">PX52</strain>
    </source>
</reference>
<dbReference type="InterPro" id="IPR013525">
    <property type="entry name" value="ABC2_TM"/>
</dbReference>
<dbReference type="OrthoDB" id="263860at2"/>
<evidence type="ECO:0000256" key="2">
    <source>
        <dbReference type="ARBA" id="ARBA00007783"/>
    </source>
</evidence>
<accession>A0A5C1AEE3</accession>
<dbReference type="PANTHER" id="PTHR30294:SF38">
    <property type="entry name" value="TRANSPORT PERMEASE PROTEIN"/>
    <property type="match status" value="1"/>
</dbReference>
<evidence type="ECO:0000256" key="3">
    <source>
        <dbReference type="ARBA" id="ARBA00022448"/>
    </source>
</evidence>
<evidence type="ECO:0000313" key="11">
    <source>
        <dbReference type="Proteomes" id="UP000324974"/>
    </source>
</evidence>
<dbReference type="Proteomes" id="UP000324974">
    <property type="component" value="Chromosome"/>
</dbReference>
<keyword evidence="6 8" id="KW-1133">Transmembrane helix</keyword>
<feature type="transmembrane region" description="Helical" evidence="8">
    <location>
        <begin position="297"/>
        <end position="320"/>
    </location>
</feature>
<gene>
    <name evidence="10" type="ORF">PX52LOC_03537</name>
</gene>
<keyword evidence="11" id="KW-1185">Reference proteome</keyword>
<comment type="subcellular location">
    <subcellularLocation>
        <location evidence="1">Cell membrane</location>
        <topology evidence="1">Multi-pass membrane protein</topology>
    </subcellularLocation>
</comment>
<name>A0A5C1AEE3_9BACT</name>
<feature type="domain" description="ABC transmembrane type-2" evidence="9">
    <location>
        <begin position="144"/>
        <end position="374"/>
    </location>
</feature>
<dbReference type="InterPro" id="IPR047817">
    <property type="entry name" value="ABC2_TM_bact-type"/>
</dbReference>
<evidence type="ECO:0000256" key="1">
    <source>
        <dbReference type="ARBA" id="ARBA00004651"/>
    </source>
</evidence>
<dbReference type="Gene3D" id="3.40.1710.10">
    <property type="entry name" value="abc type-2 transporter like domain"/>
    <property type="match status" value="1"/>
</dbReference>
<evidence type="ECO:0000256" key="4">
    <source>
        <dbReference type="ARBA" id="ARBA00022475"/>
    </source>
</evidence>
<dbReference type="GO" id="GO:0005886">
    <property type="term" value="C:plasma membrane"/>
    <property type="evidence" value="ECO:0007669"/>
    <property type="project" value="UniProtKB-SubCell"/>
</dbReference>
<evidence type="ECO:0000256" key="8">
    <source>
        <dbReference type="SAM" id="Phobius"/>
    </source>
</evidence>
<proteinExistence type="inferred from homology"/>
<dbReference type="InterPro" id="IPR051449">
    <property type="entry name" value="ABC-2_transporter_component"/>
</dbReference>
<evidence type="ECO:0000256" key="5">
    <source>
        <dbReference type="ARBA" id="ARBA00022692"/>
    </source>
</evidence>
<keyword evidence="3" id="KW-0813">Transport</keyword>
<dbReference type="PANTHER" id="PTHR30294">
    <property type="entry name" value="MEMBRANE COMPONENT OF ABC TRANSPORTER YHHJ-RELATED"/>
    <property type="match status" value="1"/>
</dbReference>
<feature type="transmembrane region" description="Helical" evidence="8">
    <location>
        <begin position="264"/>
        <end position="285"/>
    </location>
</feature>
<feature type="transmembrane region" description="Helical" evidence="8">
    <location>
        <begin position="226"/>
        <end position="252"/>
    </location>
</feature>
<keyword evidence="5 8" id="KW-0812">Transmembrane</keyword>
<sequence>MAKLSLILTLAGKDWRLFWADRRAAVLSFVVPILLASAFGLIFDRPSHADSQVKLPLLIVVEGDSPFVRQVVADLEGCSRIETQVVSREEADRRLEDRRPGVAVVIPAGFEQFAERPTLEIRHHPLCAMEAQWAEGVVTEVVMKRYAADRLGPLVGTLALQPPFETHAVAVGGPETRFNSYSHSFCGMTIQYLLFWGMESGLLLLRERRRGVWQRLRAGPVPFSTVLIGKAFATAGIALLQALTTFAFGYLAFGVTVGPSVVGFLVMAFVVCLFAAAIGLLVAAVGGTESRARSVSVLAILGLSMLGGLWLPTFLLPGWLRDVSLSLPTTWAMRGLEGATWQGRDFLGTLPSVAAVLGFTALFLTVAWWKLAAAEKREHRGLTI</sequence>
<dbReference type="Pfam" id="PF12698">
    <property type="entry name" value="ABC2_membrane_3"/>
    <property type="match status" value="1"/>
</dbReference>
<dbReference type="GO" id="GO:0140359">
    <property type="term" value="F:ABC-type transporter activity"/>
    <property type="evidence" value="ECO:0007669"/>
    <property type="project" value="InterPro"/>
</dbReference>
<dbReference type="EMBL" id="CP042425">
    <property type="protein sequence ID" value="QEL16577.1"/>
    <property type="molecule type" value="Genomic_DNA"/>
</dbReference>
<evidence type="ECO:0000313" key="10">
    <source>
        <dbReference type="EMBL" id="QEL16577.1"/>
    </source>
</evidence>
<keyword evidence="4" id="KW-1003">Cell membrane</keyword>
<comment type="similarity">
    <text evidence="2">Belongs to the ABC-2 integral membrane protein family.</text>
</comment>
<evidence type="ECO:0000259" key="9">
    <source>
        <dbReference type="PROSITE" id="PS51012"/>
    </source>
</evidence>
<dbReference type="PROSITE" id="PS51012">
    <property type="entry name" value="ABC_TM2"/>
    <property type="match status" value="1"/>
</dbReference>
<keyword evidence="7 8" id="KW-0472">Membrane</keyword>
<evidence type="ECO:0000256" key="7">
    <source>
        <dbReference type="ARBA" id="ARBA00023136"/>
    </source>
</evidence>
<feature type="transmembrane region" description="Helical" evidence="8">
    <location>
        <begin position="346"/>
        <end position="369"/>
    </location>
</feature>
<feature type="transmembrane region" description="Helical" evidence="8">
    <location>
        <begin position="188"/>
        <end position="205"/>
    </location>
</feature>
<dbReference type="AlphaFoldDB" id="A0A5C1AEE3"/>
<organism evidence="10 11">
    <name type="scientific">Limnoglobus roseus</name>
    <dbReference type="NCBI Taxonomy" id="2598579"/>
    <lineage>
        <taxon>Bacteria</taxon>
        <taxon>Pseudomonadati</taxon>
        <taxon>Planctomycetota</taxon>
        <taxon>Planctomycetia</taxon>
        <taxon>Gemmatales</taxon>
        <taxon>Gemmataceae</taxon>
        <taxon>Limnoglobus</taxon>
    </lineage>
</organism>